<name>A0ABY1PFP6_9BACT</name>
<comment type="caution">
    <text evidence="1">The sequence shown here is derived from an EMBL/GenBank/DDBJ whole genome shotgun (WGS) entry which is preliminary data.</text>
</comment>
<gene>
    <name evidence="1" type="ORF">SAMN06265367_108187</name>
</gene>
<dbReference type="InterPro" id="IPR038636">
    <property type="entry name" value="Wzi_sf"/>
</dbReference>
<dbReference type="InterPro" id="IPR026950">
    <property type="entry name" value="Caps_assemb_Wzi"/>
</dbReference>
<accession>A0ABY1PFP6</accession>
<sequence length="565" mass="64343">MAKLNTIFSFLFFILFISNALSQNIPTNFSILNDYLRREQVIGNVNRDFSFNVRPINVEFAFKEFESPFLTDSTRGYETKLSLPQSRSGKFKLSALPLQLTTVYNSTLPGGWTNGALIPAKGIQTVASAGVHMKLGKLSIQLYPQYHYAQNAAFEEYPEDAPESYFVYLGRSAYDIDNPTRFGTSSISEFSLGNSHIMMNFDGISFGFSSENLWSGPGQFNSLVLSDNAPGFYHFRVQTNRPLKTFLGSFEGNYWIGQLKGSELTHFSDGAHTALLDGANETSWRYFTGITVSYSPKWTPGFSLGMTRGFQIYREDMENSFRGFFPIFAPFPKEGEGEIENIERREDQNVSIFSRYVIPKAKTEIYFEYSRNDHPLSWRELLLNPEHSRAFLLGFSKYISLPNSSLLGIQGEMSQTQFSINNIIRWGNGIPNRGRGSYDNYQVKHGWTNRGQILGANTGISGNLYSLKIGNYTGLKEISAKLERAEHHPNFYRYAKSAGLHVKPWIDNTLYINYSNNFKNLLFKSSLGFTQSLNYNFWSTENNIFHSTENKLFNLSLNMSLIYLL</sequence>
<dbReference type="EMBL" id="FXUA01000008">
    <property type="protein sequence ID" value="SMP33419.1"/>
    <property type="molecule type" value="Genomic_DNA"/>
</dbReference>
<keyword evidence="2" id="KW-1185">Reference proteome</keyword>
<dbReference type="Gene3D" id="2.40.160.130">
    <property type="entry name" value="Capsule assembly protein Wzi"/>
    <property type="match status" value="1"/>
</dbReference>
<dbReference type="RefSeq" id="WP_377918615.1">
    <property type="nucleotide sequence ID" value="NZ_JBHSPM010000001.1"/>
</dbReference>
<proteinExistence type="predicted"/>
<dbReference type="Proteomes" id="UP001157915">
    <property type="component" value="Unassembled WGS sequence"/>
</dbReference>
<reference evidence="1 2" key="1">
    <citation type="submission" date="2017-05" db="EMBL/GenBank/DDBJ databases">
        <authorList>
            <person name="Varghese N."/>
            <person name="Submissions S."/>
        </authorList>
    </citation>
    <scope>NUCLEOTIDE SEQUENCE [LARGE SCALE GENOMIC DNA]</scope>
    <source>
        <strain evidence="1 2">DSM 15360</strain>
    </source>
</reference>
<dbReference type="Pfam" id="PF14052">
    <property type="entry name" value="Caps_assemb_Wzi"/>
    <property type="match status" value="1"/>
</dbReference>
<evidence type="ECO:0000313" key="1">
    <source>
        <dbReference type="EMBL" id="SMP33419.1"/>
    </source>
</evidence>
<organism evidence="1 2">
    <name type="scientific">Algoriphagus winogradskyi</name>
    <dbReference type="NCBI Taxonomy" id="237017"/>
    <lineage>
        <taxon>Bacteria</taxon>
        <taxon>Pseudomonadati</taxon>
        <taxon>Bacteroidota</taxon>
        <taxon>Cytophagia</taxon>
        <taxon>Cytophagales</taxon>
        <taxon>Cyclobacteriaceae</taxon>
        <taxon>Algoriphagus</taxon>
    </lineage>
</organism>
<protein>
    <submittedName>
        <fullName evidence="1">Capsule assembly protein Wzi</fullName>
    </submittedName>
</protein>
<evidence type="ECO:0000313" key="2">
    <source>
        <dbReference type="Proteomes" id="UP001157915"/>
    </source>
</evidence>